<dbReference type="AlphaFoldDB" id="K3WIK9"/>
<reference evidence="2" key="3">
    <citation type="submission" date="2015-02" db="UniProtKB">
        <authorList>
            <consortium name="EnsemblProtists"/>
        </authorList>
    </citation>
    <scope>IDENTIFICATION</scope>
    <source>
        <strain evidence="2">DAOM BR144</strain>
    </source>
</reference>
<protein>
    <submittedName>
        <fullName evidence="2">Uncharacterized protein</fullName>
    </submittedName>
</protein>
<dbReference type="VEuPathDB" id="FungiDB:PYU1_G004790"/>
<evidence type="ECO:0000256" key="1">
    <source>
        <dbReference type="SAM" id="MobiDB-lite"/>
    </source>
</evidence>
<dbReference type="EnsemblProtists" id="PYU1_T004801">
    <property type="protein sequence ID" value="PYU1_T004801"/>
    <property type="gene ID" value="PYU1_G004790"/>
</dbReference>
<accession>K3WIK9</accession>
<dbReference type="HOGENOM" id="CLU_1100357_0_0_1"/>
<sequence length="253" mass="27543">MQVIQSSSRSARGVAEAAQTSAASATTETVQARNATSRASTTHGAHQHPSAYSRLYAQAVDLREHKDFVFQQFGLHKTRNKAAHSGCASPLSASKVASMNTTRPPAHANAALTTLQRTTTSRNLRTECVELGCAHVLSEIDHGKPPIGLSAAQSSSFSLRLLEKSRDRVATKYPHQHDATFKCTASTVKRTDFVCHHQRADADGNVSSSKRQQIAGEWLAWCQLSLRLGARTPEAFQTKCKDDNDTEPSFNLE</sequence>
<proteinExistence type="predicted"/>
<feature type="compositionally biased region" description="Low complexity" evidence="1">
    <location>
        <begin position="14"/>
        <end position="32"/>
    </location>
</feature>
<organism evidence="2 3">
    <name type="scientific">Globisporangium ultimum (strain ATCC 200006 / CBS 805.95 / DAOM BR144)</name>
    <name type="common">Pythium ultimum</name>
    <dbReference type="NCBI Taxonomy" id="431595"/>
    <lineage>
        <taxon>Eukaryota</taxon>
        <taxon>Sar</taxon>
        <taxon>Stramenopiles</taxon>
        <taxon>Oomycota</taxon>
        <taxon>Peronosporomycetes</taxon>
        <taxon>Pythiales</taxon>
        <taxon>Pythiaceae</taxon>
        <taxon>Globisporangium</taxon>
    </lineage>
</organism>
<evidence type="ECO:0000313" key="3">
    <source>
        <dbReference type="Proteomes" id="UP000019132"/>
    </source>
</evidence>
<reference evidence="3" key="2">
    <citation type="submission" date="2010-04" db="EMBL/GenBank/DDBJ databases">
        <authorList>
            <person name="Buell R."/>
            <person name="Hamilton J."/>
            <person name="Hostetler J."/>
        </authorList>
    </citation>
    <scope>NUCLEOTIDE SEQUENCE [LARGE SCALE GENOMIC DNA]</scope>
    <source>
        <strain evidence="3">DAOM:BR144</strain>
    </source>
</reference>
<feature type="region of interest" description="Disordered" evidence="1">
    <location>
        <begin position="1"/>
        <end position="50"/>
    </location>
</feature>
<reference evidence="3" key="1">
    <citation type="journal article" date="2010" name="Genome Biol.">
        <title>Genome sequence of the necrotrophic plant pathogen Pythium ultimum reveals original pathogenicity mechanisms and effector repertoire.</title>
        <authorList>
            <person name="Levesque C.A."/>
            <person name="Brouwer H."/>
            <person name="Cano L."/>
            <person name="Hamilton J.P."/>
            <person name="Holt C."/>
            <person name="Huitema E."/>
            <person name="Raffaele S."/>
            <person name="Robideau G.P."/>
            <person name="Thines M."/>
            <person name="Win J."/>
            <person name="Zerillo M.M."/>
            <person name="Beakes G.W."/>
            <person name="Boore J.L."/>
            <person name="Busam D."/>
            <person name="Dumas B."/>
            <person name="Ferriera S."/>
            <person name="Fuerstenberg S.I."/>
            <person name="Gachon C.M."/>
            <person name="Gaulin E."/>
            <person name="Govers F."/>
            <person name="Grenville-Briggs L."/>
            <person name="Horner N."/>
            <person name="Hostetler J."/>
            <person name="Jiang R.H."/>
            <person name="Johnson J."/>
            <person name="Krajaejun T."/>
            <person name="Lin H."/>
            <person name="Meijer H.J."/>
            <person name="Moore B."/>
            <person name="Morris P."/>
            <person name="Phuntmart V."/>
            <person name="Puiu D."/>
            <person name="Shetty J."/>
            <person name="Stajich J.E."/>
            <person name="Tripathy S."/>
            <person name="Wawra S."/>
            <person name="van West P."/>
            <person name="Whitty B.R."/>
            <person name="Coutinho P.M."/>
            <person name="Henrissat B."/>
            <person name="Martin F."/>
            <person name="Thomas P.D."/>
            <person name="Tyler B.M."/>
            <person name="De Vries R.P."/>
            <person name="Kamoun S."/>
            <person name="Yandell M."/>
            <person name="Tisserat N."/>
            <person name="Buell C.R."/>
        </authorList>
    </citation>
    <scope>NUCLEOTIDE SEQUENCE</scope>
    <source>
        <strain evidence="3">DAOM:BR144</strain>
    </source>
</reference>
<feature type="compositionally biased region" description="Polar residues" evidence="1">
    <location>
        <begin position="33"/>
        <end position="44"/>
    </location>
</feature>
<name>K3WIK9_GLOUD</name>
<dbReference type="Proteomes" id="UP000019132">
    <property type="component" value="Unassembled WGS sequence"/>
</dbReference>
<evidence type="ECO:0000313" key="2">
    <source>
        <dbReference type="EnsemblProtists" id="PYU1_T004801"/>
    </source>
</evidence>
<dbReference type="InParanoid" id="K3WIK9"/>
<dbReference type="EMBL" id="GL376564">
    <property type="status" value="NOT_ANNOTATED_CDS"/>
    <property type="molecule type" value="Genomic_DNA"/>
</dbReference>
<feature type="compositionally biased region" description="Polar residues" evidence="1">
    <location>
        <begin position="1"/>
        <end position="10"/>
    </location>
</feature>
<keyword evidence="3" id="KW-1185">Reference proteome</keyword>